<keyword evidence="5 8" id="KW-0472">Membrane</keyword>
<gene>
    <name evidence="10" type="ORF">PLOB_00047918</name>
</gene>
<comment type="caution">
    <text evidence="10">The sequence shown here is derived from an EMBL/GenBank/DDBJ whole genome shotgun (WGS) entry which is preliminary data.</text>
</comment>
<feature type="domain" description="TM7S3/TM198-like" evidence="9">
    <location>
        <begin position="2"/>
        <end position="119"/>
    </location>
</feature>
<keyword evidence="3 8" id="KW-0812">Transmembrane</keyword>
<keyword evidence="4 8" id="KW-1133">Transmembrane helix</keyword>
<evidence type="ECO:0000313" key="10">
    <source>
        <dbReference type="EMBL" id="CAH3041782.1"/>
    </source>
</evidence>
<feature type="compositionally biased region" description="Basic and acidic residues" evidence="7">
    <location>
        <begin position="126"/>
        <end position="135"/>
    </location>
</feature>
<evidence type="ECO:0000313" key="11">
    <source>
        <dbReference type="Proteomes" id="UP001159405"/>
    </source>
</evidence>
<dbReference type="Pfam" id="PF13886">
    <property type="entry name" value="TM7S3_TM198"/>
    <property type="match status" value="1"/>
</dbReference>
<feature type="region of interest" description="Disordered" evidence="7">
    <location>
        <begin position="126"/>
        <end position="146"/>
    </location>
</feature>
<evidence type="ECO:0000256" key="5">
    <source>
        <dbReference type="ARBA" id="ARBA00023136"/>
    </source>
</evidence>
<comment type="subcellular location">
    <subcellularLocation>
        <location evidence="1">Membrane</location>
        <topology evidence="1">Multi-pass membrane protein</topology>
    </subcellularLocation>
</comment>
<feature type="transmembrane region" description="Helical" evidence="8">
    <location>
        <begin position="25"/>
        <end position="44"/>
    </location>
</feature>
<evidence type="ECO:0000256" key="2">
    <source>
        <dbReference type="ARBA" id="ARBA00006244"/>
    </source>
</evidence>
<dbReference type="InterPro" id="IPR025256">
    <property type="entry name" value="TM7S3/TM198-like_dom"/>
</dbReference>
<evidence type="ECO:0000259" key="9">
    <source>
        <dbReference type="Pfam" id="PF13886"/>
    </source>
</evidence>
<name>A0ABN8N320_9CNID</name>
<dbReference type="PANTHER" id="PTHR31247:SF5">
    <property type="entry name" value="DUF4203 DOMAIN-CONTAINING PROTEIN"/>
    <property type="match status" value="1"/>
</dbReference>
<protein>
    <recommendedName>
        <fullName evidence="6">Transmembrane protein 198</fullName>
    </recommendedName>
</protein>
<dbReference type="Proteomes" id="UP001159405">
    <property type="component" value="Unassembled WGS sequence"/>
</dbReference>
<evidence type="ECO:0000256" key="6">
    <source>
        <dbReference type="ARBA" id="ARBA00049737"/>
    </source>
</evidence>
<accession>A0ABN8N320</accession>
<reference evidence="10 11" key="1">
    <citation type="submission" date="2022-05" db="EMBL/GenBank/DDBJ databases">
        <authorList>
            <consortium name="Genoscope - CEA"/>
            <person name="William W."/>
        </authorList>
    </citation>
    <scope>NUCLEOTIDE SEQUENCE [LARGE SCALE GENOMIC DNA]</scope>
</reference>
<evidence type="ECO:0000256" key="4">
    <source>
        <dbReference type="ARBA" id="ARBA00022989"/>
    </source>
</evidence>
<dbReference type="EMBL" id="CALNXK010000009">
    <property type="protein sequence ID" value="CAH3041782.1"/>
    <property type="molecule type" value="Genomic_DNA"/>
</dbReference>
<sequence>MGWFVGMALLTLLYKHSLYLSEHNWLPYSVLSAFAIVGGILILYIQKAVIIISTSFVGAFKFVNGVDYFVENCKALYYTVNILRGNSHHDKSDLPHCWYTWLMFSLIAIMFIAGMVVQFCKTAKDSDHRQGNDKKTRPKQNNQLIY</sequence>
<evidence type="ECO:0000256" key="7">
    <source>
        <dbReference type="SAM" id="MobiDB-lite"/>
    </source>
</evidence>
<evidence type="ECO:0000256" key="3">
    <source>
        <dbReference type="ARBA" id="ARBA00022692"/>
    </source>
</evidence>
<organism evidence="10 11">
    <name type="scientific">Porites lobata</name>
    <dbReference type="NCBI Taxonomy" id="104759"/>
    <lineage>
        <taxon>Eukaryota</taxon>
        <taxon>Metazoa</taxon>
        <taxon>Cnidaria</taxon>
        <taxon>Anthozoa</taxon>
        <taxon>Hexacorallia</taxon>
        <taxon>Scleractinia</taxon>
        <taxon>Fungiina</taxon>
        <taxon>Poritidae</taxon>
        <taxon>Porites</taxon>
    </lineage>
</organism>
<evidence type="ECO:0000256" key="8">
    <source>
        <dbReference type="SAM" id="Phobius"/>
    </source>
</evidence>
<dbReference type="InterPro" id="IPR040236">
    <property type="entry name" value="TMEM198"/>
</dbReference>
<evidence type="ECO:0000256" key="1">
    <source>
        <dbReference type="ARBA" id="ARBA00004141"/>
    </source>
</evidence>
<keyword evidence="11" id="KW-1185">Reference proteome</keyword>
<comment type="similarity">
    <text evidence="2">Belongs to the TMEM198 family.</text>
</comment>
<dbReference type="PANTHER" id="PTHR31247">
    <property type="entry name" value="TRANSMEMBRANE PROTEIN 198 FAMILY MEMBER"/>
    <property type="match status" value="1"/>
</dbReference>
<feature type="transmembrane region" description="Helical" evidence="8">
    <location>
        <begin position="98"/>
        <end position="120"/>
    </location>
</feature>
<feature type="transmembrane region" description="Helical" evidence="8">
    <location>
        <begin position="49"/>
        <end position="70"/>
    </location>
</feature>
<proteinExistence type="inferred from homology"/>